<feature type="transmembrane region" description="Helical" evidence="6">
    <location>
        <begin position="86"/>
        <end position="107"/>
    </location>
</feature>
<dbReference type="PANTHER" id="PTHR23523:SF2">
    <property type="entry name" value="2-NITROIMIDAZOLE TRANSPORTER"/>
    <property type="match status" value="1"/>
</dbReference>
<evidence type="ECO:0000256" key="5">
    <source>
        <dbReference type="ARBA" id="ARBA00023136"/>
    </source>
</evidence>
<protein>
    <submittedName>
        <fullName evidence="8">MFS transporter</fullName>
    </submittedName>
</protein>
<dbReference type="EMBL" id="WBOS01000028">
    <property type="protein sequence ID" value="KAB2328554.1"/>
    <property type="molecule type" value="Genomic_DNA"/>
</dbReference>
<proteinExistence type="predicted"/>
<dbReference type="InterPro" id="IPR011701">
    <property type="entry name" value="MFS"/>
</dbReference>
<evidence type="ECO:0000259" key="7">
    <source>
        <dbReference type="PROSITE" id="PS50850"/>
    </source>
</evidence>
<evidence type="ECO:0000256" key="2">
    <source>
        <dbReference type="ARBA" id="ARBA00022448"/>
    </source>
</evidence>
<feature type="transmembrane region" description="Helical" evidence="6">
    <location>
        <begin position="119"/>
        <end position="140"/>
    </location>
</feature>
<evidence type="ECO:0000313" key="9">
    <source>
        <dbReference type="Proteomes" id="UP000481030"/>
    </source>
</evidence>
<keyword evidence="9" id="KW-1185">Reference proteome</keyword>
<dbReference type="GO" id="GO:0005886">
    <property type="term" value="C:plasma membrane"/>
    <property type="evidence" value="ECO:0007669"/>
    <property type="project" value="UniProtKB-SubCell"/>
</dbReference>
<evidence type="ECO:0000256" key="4">
    <source>
        <dbReference type="ARBA" id="ARBA00022989"/>
    </source>
</evidence>
<dbReference type="GO" id="GO:0022857">
    <property type="term" value="F:transmembrane transporter activity"/>
    <property type="evidence" value="ECO:0007669"/>
    <property type="project" value="InterPro"/>
</dbReference>
<keyword evidence="5 6" id="KW-0472">Membrane</keyword>
<dbReference type="SUPFAM" id="SSF103473">
    <property type="entry name" value="MFS general substrate transporter"/>
    <property type="match status" value="1"/>
</dbReference>
<feature type="transmembrane region" description="Helical" evidence="6">
    <location>
        <begin position="265"/>
        <end position="282"/>
    </location>
</feature>
<reference evidence="8 9" key="1">
    <citation type="journal article" date="2016" name="Antonie Van Leeuwenhoek">
        <title>Bacillus depressus sp. nov., isolated from soil of a sunflower field.</title>
        <authorList>
            <person name="Wei X."/>
            <person name="Xin D."/>
            <person name="Xin Y."/>
            <person name="Zhang H."/>
            <person name="Wang T."/>
            <person name="Zhang J."/>
        </authorList>
    </citation>
    <scope>NUCLEOTIDE SEQUENCE [LARGE SCALE GENOMIC DNA]</scope>
    <source>
        <strain evidence="8 9">BZ1</strain>
    </source>
</reference>
<dbReference type="Proteomes" id="UP000481030">
    <property type="component" value="Unassembled WGS sequence"/>
</dbReference>
<sequence>MIGIIFVAFTLRPAITSIGPLTGHIKEDMGITNGLAGLLTTLPLLAFGLLSPFVPKFAQKFGNELSVMVGLIVLGSGIIIRSIDTITLLFSGTIFIGFGIAICNVLLPGVVKQSFPKKVGLVTGVYTLSMAIFAGLGPGLSIPLAESLGLGWQLSLGTWIILIIMAVAFWLPQLRQKSIPKSCLIQKQSNSPIWSSSIAWQVTLFMGLQSMVYFSITSWAPEILLSRGFELAVSGWMITLFQFSGLPANIIIPILADKLPNQKGIALGIGLVGLMGLSGLIFSANKGLLTICMALLGISLGSAISHGLTLISLRAANAEQAANLSGMAQSIGYLLAALGPLMVGLLFDLFHTWTIPLIFLVVITLIFTVAGIGAGRNLYVLQEKHETLST</sequence>
<name>A0A6L3UZQ5_9BACI</name>
<feature type="transmembrane region" description="Helical" evidence="6">
    <location>
        <begin position="331"/>
        <end position="347"/>
    </location>
</feature>
<feature type="transmembrane region" description="Helical" evidence="6">
    <location>
        <begin position="61"/>
        <end position="80"/>
    </location>
</feature>
<feature type="transmembrane region" description="Helical" evidence="6">
    <location>
        <begin position="236"/>
        <end position="256"/>
    </location>
</feature>
<feature type="transmembrane region" description="Helical" evidence="6">
    <location>
        <begin position="35"/>
        <end position="54"/>
    </location>
</feature>
<keyword evidence="2" id="KW-0813">Transport</keyword>
<dbReference type="Pfam" id="PF07690">
    <property type="entry name" value="MFS_1"/>
    <property type="match status" value="1"/>
</dbReference>
<dbReference type="PROSITE" id="PS50850">
    <property type="entry name" value="MFS"/>
    <property type="match status" value="1"/>
</dbReference>
<feature type="transmembrane region" description="Helical" evidence="6">
    <location>
        <begin position="152"/>
        <end position="172"/>
    </location>
</feature>
<evidence type="ECO:0000256" key="6">
    <source>
        <dbReference type="SAM" id="Phobius"/>
    </source>
</evidence>
<feature type="transmembrane region" description="Helical" evidence="6">
    <location>
        <begin position="288"/>
        <end position="311"/>
    </location>
</feature>
<comment type="caution">
    <text evidence="8">The sequence shown here is derived from an EMBL/GenBank/DDBJ whole genome shotgun (WGS) entry which is preliminary data.</text>
</comment>
<dbReference type="InterPro" id="IPR052524">
    <property type="entry name" value="MFS_Cyanate_Porter"/>
</dbReference>
<dbReference type="AlphaFoldDB" id="A0A6L3UZQ5"/>
<feature type="transmembrane region" description="Helical" evidence="6">
    <location>
        <begin position="353"/>
        <end position="374"/>
    </location>
</feature>
<evidence type="ECO:0000313" key="8">
    <source>
        <dbReference type="EMBL" id="KAB2328554.1"/>
    </source>
</evidence>
<keyword evidence="4 6" id="KW-1133">Transmembrane helix</keyword>
<evidence type="ECO:0000256" key="1">
    <source>
        <dbReference type="ARBA" id="ARBA00004651"/>
    </source>
</evidence>
<accession>A0A6L3UZQ5</accession>
<evidence type="ECO:0000256" key="3">
    <source>
        <dbReference type="ARBA" id="ARBA00022692"/>
    </source>
</evidence>
<gene>
    <name evidence="8" type="ORF">F7731_25310</name>
</gene>
<dbReference type="InterPro" id="IPR036259">
    <property type="entry name" value="MFS_trans_sf"/>
</dbReference>
<dbReference type="InterPro" id="IPR020846">
    <property type="entry name" value="MFS_dom"/>
</dbReference>
<comment type="subcellular location">
    <subcellularLocation>
        <location evidence="1">Cell membrane</location>
        <topology evidence="1">Multi-pass membrane protein</topology>
    </subcellularLocation>
</comment>
<dbReference type="PANTHER" id="PTHR23523">
    <property type="match status" value="1"/>
</dbReference>
<dbReference type="OrthoDB" id="9797740at2"/>
<feature type="domain" description="Major facilitator superfamily (MFS) profile" evidence="7">
    <location>
        <begin position="195"/>
        <end position="390"/>
    </location>
</feature>
<keyword evidence="3 6" id="KW-0812">Transmembrane</keyword>
<organism evidence="8 9">
    <name type="scientific">Cytobacillus depressus</name>
    <dbReference type="NCBI Taxonomy" id="1602942"/>
    <lineage>
        <taxon>Bacteria</taxon>
        <taxon>Bacillati</taxon>
        <taxon>Bacillota</taxon>
        <taxon>Bacilli</taxon>
        <taxon>Bacillales</taxon>
        <taxon>Bacillaceae</taxon>
        <taxon>Cytobacillus</taxon>
    </lineage>
</organism>
<dbReference type="CDD" id="cd17339">
    <property type="entry name" value="MFS_NIMT_CynX_like"/>
    <property type="match status" value="1"/>
</dbReference>
<feature type="transmembrane region" description="Helical" evidence="6">
    <location>
        <begin position="193"/>
        <end position="216"/>
    </location>
</feature>
<dbReference type="Gene3D" id="1.20.1250.20">
    <property type="entry name" value="MFS general substrate transporter like domains"/>
    <property type="match status" value="2"/>
</dbReference>